<dbReference type="InterPro" id="IPR050631">
    <property type="entry name" value="PheA/TfdB_FAD_monoxygenase"/>
</dbReference>
<dbReference type="EMBL" id="JAQNDN010000010">
    <property type="protein sequence ID" value="MDC0670100.1"/>
    <property type="molecule type" value="Genomic_DNA"/>
</dbReference>
<dbReference type="Pfam" id="PF01494">
    <property type="entry name" value="FAD_binding_3"/>
    <property type="match status" value="1"/>
</dbReference>
<sequence>MDTPTFDVAILGCGPTGAVLANLLGELGLRVVVLERDPEVHPIPRATHIDEETLRNFQATGLIADLLSHTDEFGDAEFVDEDGTPLLVERIADLASPHGYTGSRFFDQPAFERILRAGLRRYDAGVRLELGVDVLGIDLAPDHVVLVARRTDGEVLHVRADWLVGCDGGRSLTRGTLAASMTSLAPRRHWLIVDTLLRDMSDDAGLPGNFRYRLDRARLSIFARGFGRNRRWEFQLGEHEDTPDDATVRAWLARDIDPERLQITRIAKYAHNALIASRWRSGRILIAGDAAHMMPPSAGQGMCAGIRDAVNLAWKLHRVITGRAAPDLLDSYERERRPHVEQVLRGSLFIGNRLQADDAFQRWQRRHVLRLLGAVPPLHALARRASLRRPPLRHGCFDPASSLHGHPLPQVRVHHDGRDGLLDDLLGYRFALVIRPECVTRPLREWARAHAVAVVRPGVEFEEHDGSLLRFMRRRDLDFALVRPDRQIFGAGRVEALPRVQAAFDARFVAAALLPPAPPRHVLITDM</sequence>
<dbReference type="InterPro" id="IPR002938">
    <property type="entry name" value="FAD-bd"/>
</dbReference>
<dbReference type="NCBIfam" id="NF004829">
    <property type="entry name" value="PRK06183.1-3"/>
    <property type="match status" value="1"/>
</dbReference>
<protein>
    <submittedName>
        <fullName evidence="3">Bifunctional 3-(3-hydroxy-phenyl)propionate/3-hydroxycinnamic acid hydroxylase</fullName>
        <ecNumber evidence="3">1.14.13.127</ecNumber>
    </submittedName>
</protein>
<evidence type="ECO:0000313" key="3">
    <source>
        <dbReference type="EMBL" id="MDC0670100.1"/>
    </source>
</evidence>
<dbReference type="GO" id="GO:0008688">
    <property type="term" value="F:3-(3-hydroxyphenyl)propionate hydroxylase activity"/>
    <property type="evidence" value="ECO:0007669"/>
    <property type="project" value="UniProtKB-EC"/>
</dbReference>
<organism evidence="3 4">
    <name type="scientific">Nannocystis radixulma</name>
    <dbReference type="NCBI Taxonomy" id="2995305"/>
    <lineage>
        <taxon>Bacteria</taxon>
        <taxon>Pseudomonadati</taxon>
        <taxon>Myxococcota</taxon>
        <taxon>Polyangia</taxon>
        <taxon>Nannocystales</taxon>
        <taxon>Nannocystaceae</taxon>
        <taxon>Nannocystis</taxon>
    </lineage>
</organism>
<keyword evidence="1 3" id="KW-0560">Oxidoreductase</keyword>
<evidence type="ECO:0000256" key="1">
    <source>
        <dbReference type="ARBA" id="ARBA00023002"/>
    </source>
</evidence>
<dbReference type="PANTHER" id="PTHR43476">
    <property type="entry name" value="3-(3-HYDROXY-PHENYL)PROPIONATE/3-HYDROXYCINNAMIC ACID HYDROXYLASE"/>
    <property type="match status" value="1"/>
</dbReference>
<dbReference type="PANTHER" id="PTHR43476:SF3">
    <property type="entry name" value="FAD-BINDING MONOOXYGENASE"/>
    <property type="match status" value="1"/>
</dbReference>
<dbReference type="Gene3D" id="3.30.70.2450">
    <property type="match status" value="1"/>
</dbReference>
<evidence type="ECO:0000313" key="4">
    <source>
        <dbReference type="Proteomes" id="UP001217838"/>
    </source>
</evidence>
<gene>
    <name evidence="3" type="ORF">POL58_20270</name>
</gene>
<name>A0ABT5B7K4_9BACT</name>
<feature type="domain" description="FAD-binding" evidence="2">
    <location>
        <begin position="6"/>
        <end position="346"/>
    </location>
</feature>
<dbReference type="SUPFAM" id="SSF51905">
    <property type="entry name" value="FAD/NAD(P)-binding domain"/>
    <property type="match status" value="1"/>
</dbReference>
<accession>A0ABT5B7K4</accession>
<dbReference type="Gene3D" id="3.50.50.60">
    <property type="entry name" value="FAD/NAD(P)-binding domain"/>
    <property type="match status" value="1"/>
</dbReference>
<proteinExistence type="predicted"/>
<dbReference type="Gene3D" id="3.40.30.120">
    <property type="match status" value="1"/>
</dbReference>
<dbReference type="Proteomes" id="UP001217838">
    <property type="component" value="Unassembled WGS sequence"/>
</dbReference>
<comment type="caution">
    <text evidence="3">The sequence shown here is derived from an EMBL/GenBank/DDBJ whole genome shotgun (WGS) entry which is preliminary data.</text>
</comment>
<dbReference type="EC" id="1.14.13.127" evidence="3"/>
<reference evidence="3 4" key="1">
    <citation type="submission" date="2022-11" db="EMBL/GenBank/DDBJ databases">
        <title>Minimal conservation of predation-associated metabolite biosynthetic gene clusters underscores biosynthetic potential of Myxococcota including descriptions for ten novel species: Archangium lansinium sp. nov., Myxococcus landrumus sp. nov., Nannocystis bai.</title>
        <authorList>
            <person name="Ahearne A."/>
            <person name="Stevens C."/>
            <person name="Dowd S."/>
        </authorList>
    </citation>
    <scope>NUCLEOTIDE SEQUENCE [LARGE SCALE GENOMIC DNA]</scope>
    <source>
        <strain evidence="3 4">NCELM</strain>
    </source>
</reference>
<dbReference type="RefSeq" id="WP_271999915.1">
    <property type="nucleotide sequence ID" value="NZ_JAQNDN010000010.1"/>
</dbReference>
<dbReference type="InterPro" id="IPR036188">
    <property type="entry name" value="FAD/NAD-bd_sf"/>
</dbReference>
<keyword evidence="4" id="KW-1185">Reference proteome</keyword>
<evidence type="ECO:0000259" key="2">
    <source>
        <dbReference type="Pfam" id="PF01494"/>
    </source>
</evidence>
<dbReference type="PRINTS" id="PR00420">
    <property type="entry name" value="RNGMNOXGNASE"/>
</dbReference>